<accession>A0ABV1WKE3</accession>
<evidence type="ECO:0000313" key="2">
    <source>
        <dbReference type="EMBL" id="MER6984640.1"/>
    </source>
</evidence>
<name>A0ABV1WKE3_9ACTN</name>
<dbReference type="EMBL" id="JBEPCU010001928">
    <property type="protein sequence ID" value="MER6984640.1"/>
    <property type="molecule type" value="Genomic_DNA"/>
</dbReference>
<gene>
    <name evidence="2" type="ORF">ABT317_48770</name>
</gene>
<evidence type="ECO:0000256" key="1">
    <source>
        <dbReference type="SAM" id="Phobius"/>
    </source>
</evidence>
<keyword evidence="3" id="KW-1185">Reference proteome</keyword>
<keyword evidence="1" id="KW-0812">Transmembrane</keyword>
<dbReference type="Pfam" id="PF07332">
    <property type="entry name" value="Phage_holin_3_6"/>
    <property type="match status" value="1"/>
</dbReference>
<feature type="non-terminal residue" evidence="2">
    <location>
        <position position="1"/>
    </location>
</feature>
<sequence>GAAGAIGYVGLIALAGTAVAAISLALPVWASALIVAGALFAIAGLLAVVGRSQLRRAGPPAPRRTIGSVKADVEQIKERAHHR</sequence>
<feature type="transmembrane region" description="Helical" evidence="1">
    <location>
        <begin position="30"/>
        <end position="49"/>
    </location>
</feature>
<keyword evidence="1" id="KW-1133">Transmembrane helix</keyword>
<dbReference type="InterPro" id="IPR009937">
    <property type="entry name" value="Phage_holin_3_6"/>
</dbReference>
<proteinExistence type="predicted"/>
<keyword evidence="1" id="KW-0472">Membrane</keyword>
<evidence type="ECO:0000313" key="3">
    <source>
        <dbReference type="Proteomes" id="UP001458415"/>
    </source>
</evidence>
<dbReference type="Proteomes" id="UP001458415">
    <property type="component" value="Unassembled WGS sequence"/>
</dbReference>
<comment type="caution">
    <text evidence="2">The sequence shown here is derived from an EMBL/GenBank/DDBJ whole genome shotgun (WGS) entry which is preliminary data.</text>
</comment>
<organism evidence="2 3">
    <name type="scientific">Streptomyces carpinensis</name>
    <dbReference type="NCBI Taxonomy" id="66369"/>
    <lineage>
        <taxon>Bacteria</taxon>
        <taxon>Bacillati</taxon>
        <taxon>Actinomycetota</taxon>
        <taxon>Actinomycetes</taxon>
        <taxon>Kitasatosporales</taxon>
        <taxon>Streptomycetaceae</taxon>
        <taxon>Streptomyces</taxon>
    </lineage>
</organism>
<reference evidence="2 3" key="1">
    <citation type="submission" date="2024-06" db="EMBL/GenBank/DDBJ databases">
        <title>The Natural Products Discovery Center: Release of the First 8490 Sequenced Strains for Exploring Actinobacteria Biosynthetic Diversity.</title>
        <authorList>
            <person name="Kalkreuter E."/>
            <person name="Kautsar S.A."/>
            <person name="Yang D."/>
            <person name="Bader C.D."/>
            <person name="Teijaro C.N."/>
            <person name="Fluegel L."/>
            <person name="Davis C.M."/>
            <person name="Simpson J.R."/>
            <person name="Lauterbach L."/>
            <person name="Steele A.D."/>
            <person name="Gui C."/>
            <person name="Meng S."/>
            <person name="Li G."/>
            <person name="Viehrig K."/>
            <person name="Ye F."/>
            <person name="Su P."/>
            <person name="Kiefer A.F."/>
            <person name="Nichols A."/>
            <person name="Cepeda A.J."/>
            <person name="Yan W."/>
            <person name="Fan B."/>
            <person name="Jiang Y."/>
            <person name="Adhikari A."/>
            <person name="Zheng C.-J."/>
            <person name="Schuster L."/>
            <person name="Cowan T.M."/>
            <person name="Smanski M.J."/>
            <person name="Chevrette M.G."/>
            <person name="De Carvalho L.P.S."/>
            <person name="Shen B."/>
        </authorList>
    </citation>
    <scope>NUCLEOTIDE SEQUENCE [LARGE SCALE GENOMIC DNA]</scope>
    <source>
        <strain evidence="2 3">NPDC000634</strain>
    </source>
</reference>
<protein>
    <submittedName>
        <fullName evidence="2">Phage holin family protein</fullName>
    </submittedName>
</protein>